<name>A0ABN6S8S9_9BIFI</name>
<dbReference type="Pfam" id="PF01171">
    <property type="entry name" value="ATP_bind_3"/>
    <property type="match status" value="1"/>
</dbReference>
<comment type="function">
    <text evidence="6">Ligates lysine onto the cytidine present at position 34 of the AUA codon-specific tRNA(Ile) that contains the anticodon CAU, in an ATP-dependent manner. Cytidine is converted to lysidine, thus changing the amino acid specificity of the tRNA from methionine to isoleucine.</text>
</comment>
<dbReference type="InterPro" id="IPR011063">
    <property type="entry name" value="TilS/TtcA_N"/>
</dbReference>
<keyword evidence="1 6" id="KW-0436">Ligase</keyword>
<dbReference type="PANTHER" id="PTHR43033:SF1">
    <property type="entry name" value="TRNA(ILE)-LYSIDINE SYNTHASE-RELATED"/>
    <property type="match status" value="1"/>
</dbReference>
<dbReference type="Gene3D" id="1.20.59.20">
    <property type="match status" value="1"/>
</dbReference>
<evidence type="ECO:0000256" key="3">
    <source>
        <dbReference type="ARBA" id="ARBA00022741"/>
    </source>
</evidence>
<dbReference type="EC" id="6.3.4.19" evidence="6"/>
<organism evidence="8 9">
    <name type="scientific">Bombiscardovia nodaiensis</name>
    <dbReference type="NCBI Taxonomy" id="2932181"/>
    <lineage>
        <taxon>Bacteria</taxon>
        <taxon>Bacillati</taxon>
        <taxon>Actinomycetota</taxon>
        <taxon>Actinomycetes</taxon>
        <taxon>Bifidobacteriales</taxon>
        <taxon>Bifidobacteriaceae</taxon>
        <taxon>Bombiscardovia</taxon>
    </lineage>
</organism>
<keyword evidence="6" id="KW-0963">Cytoplasm</keyword>
<gene>
    <name evidence="6 8" type="primary">tilS</name>
    <name evidence="8" type="ORF">KIM372_05160</name>
</gene>
<keyword evidence="3 6" id="KW-0547">Nucleotide-binding</keyword>
<comment type="domain">
    <text evidence="6">The N-terminal region contains the highly conserved SGGXDS motif, predicted to be a P-loop motif involved in ATP binding.</text>
</comment>
<dbReference type="InterPro" id="IPR014729">
    <property type="entry name" value="Rossmann-like_a/b/a_fold"/>
</dbReference>
<dbReference type="Gene3D" id="3.40.50.620">
    <property type="entry name" value="HUPs"/>
    <property type="match status" value="1"/>
</dbReference>
<dbReference type="NCBIfam" id="TIGR02432">
    <property type="entry name" value="lysidine_TilS_N"/>
    <property type="match status" value="1"/>
</dbReference>
<comment type="subcellular location">
    <subcellularLocation>
        <location evidence="6">Cytoplasm</location>
    </subcellularLocation>
</comment>
<keyword evidence="9" id="KW-1185">Reference proteome</keyword>
<accession>A0ABN6S8S9</accession>
<feature type="domain" description="tRNA(Ile)-lysidine/2-thiocytidine synthase N-terminal" evidence="7">
    <location>
        <begin position="45"/>
        <end position="214"/>
    </location>
</feature>
<keyword evidence="4 6" id="KW-0067">ATP-binding</keyword>
<dbReference type="PANTHER" id="PTHR43033">
    <property type="entry name" value="TRNA(ILE)-LYSIDINE SYNTHASE-RELATED"/>
    <property type="match status" value="1"/>
</dbReference>
<evidence type="ECO:0000313" key="8">
    <source>
        <dbReference type="EMBL" id="BDR52609.1"/>
    </source>
</evidence>
<comment type="similarity">
    <text evidence="6">Belongs to the tRNA(Ile)-lysidine synthase family.</text>
</comment>
<dbReference type="SUPFAM" id="SSF82829">
    <property type="entry name" value="MesJ substrate recognition domain-like"/>
    <property type="match status" value="1"/>
</dbReference>
<evidence type="ECO:0000256" key="6">
    <source>
        <dbReference type="HAMAP-Rule" id="MF_01161"/>
    </source>
</evidence>
<evidence type="ECO:0000256" key="4">
    <source>
        <dbReference type="ARBA" id="ARBA00022840"/>
    </source>
</evidence>
<feature type="binding site" evidence="6">
    <location>
        <begin position="50"/>
        <end position="55"/>
    </location>
    <ligand>
        <name>ATP</name>
        <dbReference type="ChEBI" id="CHEBI:30616"/>
    </ligand>
</feature>
<proteinExistence type="inferred from homology"/>
<evidence type="ECO:0000259" key="7">
    <source>
        <dbReference type="Pfam" id="PF01171"/>
    </source>
</evidence>
<dbReference type="InterPro" id="IPR012094">
    <property type="entry name" value="tRNA_Ile_lys_synt"/>
</dbReference>
<dbReference type="Proteomes" id="UP001321766">
    <property type="component" value="Chromosome"/>
</dbReference>
<evidence type="ECO:0000256" key="2">
    <source>
        <dbReference type="ARBA" id="ARBA00022694"/>
    </source>
</evidence>
<reference evidence="8 9" key="1">
    <citation type="journal article" date="2023" name="Microbiol. Spectr.">
        <title>Symbiosis of Carpenter Bees with Uncharacterized Lactic Acid Bacteria Showing NAD Auxotrophy.</title>
        <authorList>
            <person name="Kawasaki S."/>
            <person name="Ozawa K."/>
            <person name="Mori T."/>
            <person name="Yamamoto A."/>
            <person name="Ito M."/>
            <person name="Ohkuma M."/>
            <person name="Sakamoto M."/>
            <person name="Matsutani M."/>
        </authorList>
    </citation>
    <scope>NUCLEOTIDE SEQUENCE [LARGE SCALE GENOMIC DNA]</scope>
    <source>
        <strain evidence="8 9">Kim37-2</strain>
    </source>
</reference>
<protein>
    <recommendedName>
        <fullName evidence="6">tRNA(Ile)-lysidine synthase</fullName>
        <ecNumber evidence="6">6.3.4.19</ecNumber>
    </recommendedName>
    <alternativeName>
        <fullName evidence="6">tRNA(Ile)-2-lysyl-cytidine synthase</fullName>
    </alternativeName>
    <alternativeName>
        <fullName evidence="6">tRNA(Ile)-lysidine synthetase</fullName>
    </alternativeName>
</protein>
<dbReference type="SUPFAM" id="SSF52402">
    <property type="entry name" value="Adenine nucleotide alpha hydrolases-like"/>
    <property type="match status" value="1"/>
</dbReference>
<evidence type="ECO:0000313" key="9">
    <source>
        <dbReference type="Proteomes" id="UP001321766"/>
    </source>
</evidence>
<dbReference type="HAMAP" id="MF_01161">
    <property type="entry name" value="tRNA_Ile_lys_synt"/>
    <property type="match status" value="1"/>
</dbReference>
<sequence>MVYTAELKAGIGAVRKSLQEAGLGQQDPRFRAHGQHEPAAHAPLVLVACSGGRDSMALAALAVKVCPTLGLKCGAVIVDHGLQADSAQVSAQAVGRCQDLGLDPVVNRRVQVVQAAEGLEAAARQARYGALTAVAQELGADAILLAHTADDQAEGLLIGLIRSAGLKALAGMSAQSRRDGLLLLRPLLGLRRSQTTAICQQLGIRWWDDPTNGDRLDPQTPLPASFPLRSRVRHDLLPALSAFAGKDMGAQLARSARLAKDDQDYIDQEALRLLSSARCQQEPEPIGVLAALRVSVLKQAHPAVRAHAWACLFQSLNLAVSSQQIGQVDALVTHWHGQGRVTLPSFYSATRKGHVILICKDREHANR</sequence>
<dbReference type="EMBL" id="AP026798">
    <property type="protein sequence ID" value="BDR52609.1"/>
    <property type="molecule type" value="Genomic_DNA"/>
</dbReference>
<dbReference type="InterPro" id="IPR012795">
    <property type="entry name" value="tRNA_Ile_lys_synt_N"/>
</dbReference>
<comment type="catalytic activity">
    <reaction evidence="5 6">
        <text>cytidine(34) in tRNA(Ile2) + L-lysine + ATP = lysidine(34) in tRNA(Ile2) + AMP + diphosphate + H(+)</text>
        <dbReference type="Rhea" id="RHEA:43744"/>
        <dbReference type="Rhea" id="RHEA-COMP:10625"/>
        <dbReference type="Rhea" id="RHEA-COMP:10670"/>
        <dbReference type="ChEBI" id="CHEBI:15378"/>
        <dbReference type="ChEBI" id="CHEBI:30616"/>
        <dbReference type="ChEBI" id="CHEBI:32551"/>
        <dbReference type="ChEBI" id="CHEBI:33019"/>
        <dbReference type="ChEBI" id="CHEBI:82748"/>
        <dbReference type="ChEBI" id="CHEBI:83665"/>
        <dbReference type="ChEBI" id="CHEBI:456215"/>
        <dbReference type="EC" id="6.3.4.19"/>
    </reaction>
</comment>
<keyword evidence="2 6" id="KW-0819">tRNA processing</keyword>
<evidence type="ECO:0000256" key="5">
    <source>
        <dbReference type="ARBA" id="ARBA00048539"/>
    </source>
</evidence>
<evidence type="ECO:0000256" key="1">
    <source>
        <dbReference type="ARBA" id="ARBA00022598"/>
    </source>
</evidence>
<dbReference type="CDD" id="cd01992">
    <property type="entry name" value="TilS_N"/>
    <property type="match status" value="1"/>
</dbReference>